<evidence type="ECO:0000313" key="1">
    <source>
        <dbReference type="EMBL" id="GJQ09685.1"/>
    </source>
</evidence>
<dbReference type="AlphaFoldDB" id="A0A9C7UNM8"/>
<evidence type="ECO:0000313" key="2">
    <source>
        <dbReference type="Proteomes" id="UP001061958"/>
    </source>
</evidence>
<dbReference type="EMBL" id="BQMJ01000010">
    <property type="protein sequence ID" value="GJQ09685.1"/>
    <property type="molecule type" value="Genomic_DNA"/>
</dbReference>
<organism evidence="1 2">
    <name type="scientific">Galdieria partita</name>
    <dbReference type="NCBI Taxonomy" id="83374"/>
    <lineage>
        <taxon>Eukaryota</taxon>
        <taxon>Rhodophyta</taxon>
        <taxon>Bangiophyceae</taxon>
        <taxon>Galdieriales</taxon>
        <taxon>Galdieriaceae</taxon>
        <taxon>Galdieria</taxon>
    </lineage>
</organism>
<reference evidence="1" key="1">
    <citation type="journal article" date="2022" name="Proc. Natl. Acad. Sci. U.S.A.">
        <title>Life cycle and functional genomics of the unicellular red alga Galdieria for elucidating algal and plant evolution and industrial use.</title>
        <authorList>
            <person name="Hirooka S."/>
            <person name="Itabashi T."/>
            <person name="Ichinose T.M."/>
            <person name="Onuma R."/>
            <person name="Fujiwara T."/>
            <person name="Yamashita S."/>
            <person name="Jong L.W."/>
            <person name="Tomita R."/>
            <person name="Iwane A.H."/>
            <person name="Miyagishima S.Y."/>
        </authorList>
    </citation>
    <scope>NUCLEOTIDE SEQUENCE</scope>
    <source>
        <strain evidence="1">NBRC 102759</strain>
    </source>
</reference>
<proteinExistence type="predicted"/>
<gene>
    <name evidence="1" type="ORF">GpartN1_g1476.t1</name>
</gene>
<dbReference type="OrthoDB" id="10361643at2759"/>
<dbReference type="Proteomes" id="UP001061958">
    <property type="component" value="Unassembled WGS sequence"/>
</dbReference>
<reference evidence="1" key="2">
    <citation type="submission" date="2022-01" db="EMBL/GenBank/DDBJ databases">
        <authorList>
            <person name="Hirooka S."/>
            <person name="Miyagishima S.Y."/>
        </authorList>
    </citation>
    <scope>NUCLEOTIDE SEQUENCE</scope>
    <source>
        <strain evidence="1">NBRC 102759</strain>
    </source>
</reference>
<comment type="caution">
    <text evidence="1">The sequence shown here is derived from an EMBL/GenBank/DDBJ whole genome shotgun (WGS) entry which is preliminary data.</text>
</comment>
<name>A0A9C7UNM8_9RHOD</name>
<sequence>MTLSDETKFLEWIDNLCSYLNNSSYESLVSQSLILVTNQWIEYFAKQHTENISVATLSRLSQITAQLIDRCKRVSSGLHNADWILLRKVLAIWRNGCRNVDFRTFLMDSGFVDTLVSDLETLLEGEGSILIAVVLQLLANVTNDKCRPLCLWRNDTITPPNFYHLLLRTAKKEYDRNPLESKLLLAFEMLWNNQFCYLMTSESLTWLLNDNQFWTTFLGWIEQHLCASTEHHCDVLYWLFIMMEKMAENSILCNWLFCSNRRVNCEESHVNTDECKVTLKDSSLFHFVGILRDALMVGEQAIVLSRSDICSFCANFQQLCFQPIVDDCHVAWLELVALILADHFSTSPPIYEETKEYLVSVVDCCCHVLRLLQENSSWMGAGDKVGLKTTLTRLLCNICSISKEMITHIVYNQQYLVTLLKQWQLDTEAPLSFEWTVFLFRLFCEQQEAAPVIKQTLQAFQEFSSQQSDVS</sequence>
<keyword evidence="2" id="KW-1185">Reference proteome</keyword>
<protein>
    <submittedName>
        <fullName evidence="1">Uncharacterized protein</fullName>
    </submittedName>
</protein>
<accession>A0A9C7UNM8</accession>